<dbReference type="RefSeq" id="WP_145904035.1">
    <property type="nucleotide sequence ID" value="NZ_BAAAMZ010000008.1"/>
</dbReference>
<organism evidence="2 3">
    <name type="scientific">Kitasatospora viridis</name>
    <dbReference type="NCBI Taxonomy" id="281105"/>
    <lineage>
        <taxon>Bacteria</taxon>
        <taxon>Bacillati</taxon>
        <taxon>Actinomycetota</taxon>
        <taxon>Actinomycetes</taxon>
        <taxon>Kitasatosporales</taxon>
        <taxon>Streptomycetaceae</taxon>
        <taxon>Kitasatospora</taxon>
    </lineage>
</organism>
<dbReference type="Proteomes" id="UP000317940">
    <property type="component" value="Unassembled WGS sequence"/>
</dbReference>
<comment type="caution">
    <text evidence="2">The sequence shown here is derived from an EMBL/GenBank/DDBJ whole genome shotgun (WGS) entry which is preliminary data.</text>
</comment>
<dbReference type="EMBL" id="VIWT01000001">
    <property type="protein sequence ID" value="TWF97517.1"/>
    <property type="molecule type" value="Genomic_DNA"/>
</dbReference>
<keyword evidence="1" id="KW-0472">Membrane</keyword>
<name>A0A561UDT2_9ACTN</name>
<evidence type="ECO:0000313" key="2">
    <source>
        <dbReference type="EMBL" id="TWF97517.1"/>
    </source>
</evidence>
<protein>
    <submittedName>
        <fullName evidence="2">Uncharacterized protein</fullName>
    </submittedName>
</protein>
<proteinExistence type="predicted"/>
<dbReference type="AlphaFoldDB" id="A0A561UDT2"/>
<evidence type="ECO:0000256" key="1">
    <source>
        <dbReference type="SAM" id="Phobius"/>
    </source>
</evidence>
<sequence>MTTPTPIPAATAAPVDPDAYLMPPGYVATLVDGRIVALPVADTTTAPAQQQIPAAAEPGQGPTVDVGLSLAVRQCALYGSLITLAAGGTFWLVAEGLAQMAPAMDGIVHVLKWAAVFVALVVAAVAAAKVRTRKDGATTLSLFHTTNTTTKNTTVGRQVARGRSTLTNNF</sequence>
<feature type="transmembrane region" description="Helical" evidence="1">
    <location>
        <begin position="106"/>
        <end position="128"/>
    </location>
</feature>
<keyword evidence="1" id="KW-0812">Transmembrane</keyword>
<keyword evidence="3" id="KW-1185">Reference proteome</keyword>
<reference evidence="2 3" key="1">
    <citation type="submission" date="2019-06" db="EMBL/GenBank/DDBJ databases">
        <title>Sequencing the genomes of 1000 actinobacteria strains.</title>
        <authorList>
            <person name="Klenk H.-P."/>
        </authorList>
    </citation>
    <scope>NUCLEOTIDE SEQUENCE [LARGE SCALE GENOMIC DNA]</scope>
    <source>
        <strain evidence="2 3">DSM 44826</strain>
    </source>
</reference>
<feature type="transmembrane region" description="Helical" evidence="1">
    <location>
        <begin position="75"/>
        <end position="94"/>
    </location>
</feature>
<gene>
    <name evidence="2" type="ORF">FHX73_111298</name>
</gene>
<keyword evidence="1" id="KW-1133">Transmembrane helix</keyword>
<accession>A0A561UDT2</accession>
<evidence type="ECO:0000313" key="3">
    <source>
        <dbReference type="Proteomes" id="UP000317940"/>
    </source>
</evidence>